<dbReference type="Gene3D" id="3.40.50.300">
    <property type="entry name" value="P-loop containing nucleotide triphosphate hydrolases"/>
    <property type="match status" value="1"/>
</dbReference>
<dbReference type="PANTHER" id="PTHR43146:SF1">
    <property type="entry name" value="CANCER-RELATED NUCLEOSIDE-TRIPHOSPHATASE"/>
    <property type="match status" value="1"/>
</dbReference>
<evidence type="ECO:0000256" key="2">
    <source>
        <dbReference type="ARBA" id="ARBA00022801"/>
    </source>
</evidence>
<dbReference type="InterPro" id="IPR003593">
    <property type="entry name" value="AAA+_ATPase"/>
</dbReference>
<dbReference type="Gene3D" id="3.90.79.10">
    <property type="entry name" value="Nucleoside Triphosphate Pyrophosphohydrolase"/>
    <property type="match status" value="1"/>
</dbReference>
<dbReference type="PROSITE" id="PS51462">
    <property type="entry name" value="NUDIX"/>
    <property type="match status" value="1"/>
</dbReference>
<dbReference type="SMART" id="SM00382">
    <property type="entry name" value="AAA"/>
    <property type="match status" value="1"/>
</dbReference>
<accession>A0ABP3GFJ4</accession>
<evidence type="ECO:0000259" key="5">
    <source>
        <dbReference type="PROSITE" id="PS51462"/>
    </source>
</evidence>
<evidence type="ECO:0000313" key="6">
    <source>
        <dbReference type="EMBL" id="GAA0342563.1"/>
    </source>
</evidence>
<organism evidence="6 7">
    <name type="scientific">Bacillus carboniphilus</name>
    <dbReference type="NCBI Taxonomy" id="86663"/>
    <lineage>
        <taxon>Bacteria</taxon>
        <taxon>Bacillati</taxon>
        <taxon>Bacillota</taxon>
        <taxon>Bacilli</taxon>
        <taxon>Bacillales</taxon>
        <taxon>Bacillaceae</taxon>
        <taxon>Bacillus</taxon>
    </lineage>
</organism>
<name>A0ABP3GFJ4_9BACI</name>
<dbReference type="Pfam" id="PF03266">
    <property type="entry name" value="NTPase_1"/>
    <property type="match status" value="1"/>
</dbReference>
<evidence type="ECO:0000256" key="4">
    <source>
        <dbReference type="RuleBase" id="RU003476"/>
    </source>
</evidence>
<dbReference type="PANTHER" id="PTHR43146">
    <property type="entry name" value="CANCER-RELATED NUCLEOSIDE-TRIPHOSPHATASE"/>
    <property type="match status" value="1"/>
</dbReference>
<proteinExistence type="inferred from homology"/>
<dbReference type="InterPro" id="IPR015797">
    <property type="entry name" value="NUDIX_hydrolase-like_dom_sf"/>
</dbReference>
<sequence length="342" mass="38616">MFEQSKHLVAVSAIVKNKDGHVLMVRTHLRSDTWEIPGGFVDAGEALDVAVCREFLEETGVVIRPLGISGVYYNDELHVLSVVFNAEYVSGDIKIQPEEIKEARYVDLDETNISEYIKRPHLKSRILDALKSKSLVPYETWNLKPPHFKLLSRIDGRPKSSKRVFLLTGKPRVGKSTMIKKLIEEIGTDHCGGFYTEEITDSTDRTGFRCVSLEGESIEIAHINNPSTVRIGRYGVDVEKFEIFATKVLKEAVLTKKIIVIDEIGFMQMLSTSFQKLVLEIVSNKNLVLGTIPLDSHPEIDQIKYLKEVELVIINEFNRDMASEILLKDILKALESSTLLKS</sequence>
<comment type="similarity">
    <text evidence="4">Belongs to the Nudix hydrolase family.</text>
</comment>
<dbReference type="PRINTS" id="PR00502">
    <property type="entry name" value="NUDIXFAMILY"/>
</dbReference>
<keyword evidence="3" id="KW-0067">ATP-binding</keyword>
<dbReference type="Pfam" id="PF00293">
    <property type="entry name" value="NUDIX"/>
    <property type="match status" value="1"/>
</dbReference>
<dbReference type="PROSITE" id="PS00893">
    <property type="entry name" value="NUDIX_BOX"/>
    <property type="match status" value="1"/>
</dbReference>
<dbReference type="CDD" id="cd02883">
    <property type="entry name" value="NUDIX_Hydrolase"/>
    <property type="match status" value="1"/>
</dbReference>
<comment type="caution">
    <text evidence="6">The sequence shown here is derived from an EMBL/GenBank/DDBJ whole genome shotgun (WGS) entry which is preliminary data.</text>
</comment>
<protein>
    <recommendedName>
        <fullName evidence="5">Nudix hydrolase domain-containing protein</fullName>
    </recommendedName>
</protein>
<dbReference type="SUPFAM" id="SSF55811">
    <property type="entry name" value="Nudix"/>
    <property type="match status" value="1"/>
</dbReference>
<dbReference type="InterPro" id="IPR000086">
    <property type="entry name" value="NUDIX_hydrolase_dom"/>
</dbReference>
<dbReference type="InterPro" id="IPR027417">
    <property type="entry name" value="P-loop_NTPase"/>
</dbReference>
<dbReference type="RefSeq" id="WP_343802263.1">
    <property type="nucleotide sequence ID" value="NZ_BAAADJ010000061.1"/>
</dbReference>
<dbReference type="InterPro" id="IPR004948">
    <property type="entry name" value="Nuc-triphosphatase_THEP1"/>
</dbReference>
<keyword evidence="7" id="KW-1185">Reference proteome</keyword>
<dbReference type="Proteomes" id="UP001500782">
    <property type="component" value="Unassembled WGS sequence"/>
</dbReference>
<feature type="domain" description="Nudix hydrolase" evidence="5">
    <location>
        <begin position="6"/>
        <end position="129"/>
    </location>
</feature>
<dbReference type="SUPFAM" id="SSF52540">
    <property type="entry name" value="P-loop containing nucleoside triphosphate hydrolases"/>
    <property type="match status" value="1"/>
</dbReference>
<dbReference type="EMBL" id="BAAADJ010000061">
    <property type="protein sequence ID" value="GAA0342563.1"/>
    <property type="molecule type" value="Genomic_DNA"/>
</dbReference>
<evidence type="ECO:0000313" key="7">
    <source>
        <dbReference type="Proteomes" id="UP001500782"/>
    </source>
</evidence>
<reference evidence="7" key="1">
    <citation type="journal article" date="2019" name="Int. J. Syst. Evol. Microbiol.">
        <title>The Global Catalogue of Microorganisms (GCM) 10K type strain sequencing project: providing services to taxonomists for standard genome sequencing and annotation.</title>
        <authorList>
            <consortium name="The Broad Institute Genomics Platform"/>
            <consortium name="The Broad Institute Genome Sequencing Center for Infectious Disease"/>
            <person name="Wu L."/>
            <person name="Ma J."/>
        </authorList>
    </citation>
    <scope>NUCLEOTIDE SEQUENCE [LARGE SCALE GENOMIC DNA]</scope>
    <source>
        <strain evidence="7">JCM 9731</strain>
    </source>
</reference>
<dbReference type="InterPro" id="IPR020084">
    <property type="entry name" value="NUDIX_hydrolase_CS"/>
</dbReference>
<keyword evidence="1" id="KW-0547">Nucleotide-binding</keyword>
<keyword evidence="2 4" id="KW-0378">Hydrolase</keyword>
<gene>
    <name evidence="6" type="ORF">GCM10008967_36230</name>
</gene>
<evidence type="ECO:0000256" key="3">
    <source>
        <dbReference type="ARBA" id="ARBA00022840"/>
    </source>
</evidence>
<dbReference type="InterPro" id="IPR020476">
    <property type="entry name" value="Nudix_hydrolase"/>
</dbReference>
<evidence type="ECO:0000256" key="1">
    <source>
        <dbReference type="ARBA" id="ARBA00022741"/>
    </source>
</evidence>